<dbReference type="NCBIfam" id="NF009487">
    <property type="entry name" value="PRK12849.1"/>
    <property type="match status" value="1"/>
</dbReference>
<comment type="caution">
    <text evidence="9">The sequence shown here is derived from an EMBL/GenBank/DDBJ whole genome shotgun (WGS) entry which is preliminary data.</text>
</comment>
<keyword evidence="3 6" id="KW-0067">ATP-binding</keyword>
<comment type="caution">
    <text evidence="6">Lacks conserved residue(s) required for the propagation of feature annotation.</text>
</comment>
<dbReference type="HAMAP" id="MF_00600">
    <property type="entry name" value="CH60"/>
    <property type="match status" value="1"/>
</dbReference>
<dbReference type="SUPFAM" id="SSF48592">
    <property type="entry name" value="GroEL equatorial domain-like"/>
    <property type="match status" value="1"/>
</dbReference>
<dbReference type="EMBL" id="FIFJ01000004">
    <property type="protein sequence ID" value="CYT79235.1"/>
    <property type="molecule type" value="Genomic_DNA"/>
</dbReference>
<organism evidence="9 10">
    <name type="scientific">Streptococcus suis</name>
    <dbReference type="NCBI Taxonomy" id="1307"/>
    <lineage>
        <taxon>Bacteria</taxon>
        <taxon>Bacillati</taxon>
        <taxon>Bacillota</taxon>
        <taxon>Bacilli</taxon>
        <taxon>Lactobacillales</taxon>
        <taxon>Streptococcaceae</taxon>
        <taxon>Streptococcus</taxon>
    </lineage>
</organism>
<dbReference type="InterPro" id="IPR027409">
    <property type="entry name" value="GroEL-like_apical_dom_sf"/>
</dbReference>
<dbReference type="SUPFAM" id="SSF52029">
    <property type="entry name" value="GroEL apical domain-like"/>
    <property type="match status" value="1"/>
</dbReference>
<evidence type="ECO:0000256" key="6">
    <source>
        <dbReference type="HAMAP-Rule" id="MF_00600"/>
    </source>
</evidence>
<reference evidence="9 10" key="1">
    <citation type="submission" date="2016-02" db="EMBL/GenBank/DDBJ databases">
        <authorList>
            <consortium name="Pathogen Informatics"/>
        </authorList>
    </citation>
    <scope>NUCLEOTIDE SEQUENCE [LARGE SCALE GENOMIC DNA]</scope>
    <source>
        <strain evidence="9 10">LOLA-SS005</strain>
    </source>
</reference>
<feature type="binding site" evidence="6">
    <location>
        <begin position="476"/>
        <end position="478"/>
    </location>
    <ligand>
        <name>ATP</name>
        <dbReference type="ChEBI" id="CHEBI:30616"/>
    </ligand>
</feature>
<evidence type="ECO:0000256" key="2">
    <source>
        <dbReference type="ARBA" id="ARBA00022741"/>
    </source>
</evidence>
<dbReference type="Gene3D" id="1.10.560.10">
    <property type="entry name" value="GroEL-like equatorial domain"/>
    <property type="match status" value="1"/>
</dbReference>
<dbReference type="NCBIfam" id="NF000592">
    <property type="entry name" value="PRK00013.1"/>
    <property type="match status" value="1"/>
</dbReference>
<dbReference type="InterPro" id="IPR001844">
    <property type="entry name" value="Cpn60/GroEL"/>
</dbReference>
<dbReference type="Proteomes" id="UP000075041">
    <property type="component" value="Unassembled WGS sequence"/>
</dbReference>
<dbReference type="Gene3D" id="3.50.7.10">
    <property type="entry name" value="GroEL"/>
    <property type="match status" value="1"/>
</dbReference>
<dbReference type="SUPFAM" id="SSF54849">
    <property type="entry name" value="GroEL-intermediate domain like"/>
    <property type="match status" value="1"/>
</dbReference>
<dbReference type="InterPro" id="IPR027410">
    <property type="entry name" value="TCP-1-like_intermed_sf"/>
</dbReference>
<dbReference type="InterPro" id="IPR027413">
    <property type="entry name" value="GROEL-like_equatorial_sf"/>
</dbReference>
<sequence length="540" mass="57090">MAKEIKFAADARESMVRGVDILADTVKVTLGPKGRNVVLEKAYGSPLITNDGVTIAKEIELEDHFENMGAKLVSEVASKTNDIAGDGTTTATVLTQAIVREGLKNVTAGANPIGIRRGIEAAVATAVEALKAQASPVSNKAEIAQVAAVSSRSEKVGEYISEAMERVGTDGVITIEESRGMETELDVVEGMQFDRGYLSQYMVTDNEKMVAELENPFILITDKKISHIQDILPLLESILQANRPLLIMADDVDGEALPTLVLNKIRGTFNVVAVKAPGFGDRRKAMLEDIAILTGGTVITEDLGLDLKDATIEALGQAAKVVVDKDGATIVEGAGNPEAIANRVAVIKSQIEVTTSEFDREKLQERLAKLSGGVAVIKVGAATETELKEMKLRIEDALNATRAAVEEGIVAGGGTALVNVIDSVAKLELKGDDETGRNIVLRALEEPVRQIAYNAGYEGSVIIDKLKNSELGTGFNAATGEWVNMMDAGIIDPVKVTRSALQNAASVASLILTTEAVVANKPEPAAPAMPQGMDGMGMGY</sequence>
<evidence type="ECO:0000313" key="10">
    <source>
        <dbReference type="Proteomes" id="UP000075041"/>
    </source>
</evidence>
<feature type="binding site" evidence="6">
    <location>
        <position position="492"/>
    </location>
    <ligand>
        <name>ATP</name>
        <dbReference type="ChEBI" id="CHEBI:30616"/>
    </ligand>
</feature>
<keyword evidence="5 6" id="KW-0413">Isomerase</keyword>
<evidence type="ECO:0000256" key="5">
    <source>
        <dbReference type="ARBA" id="ARBA00023235"/>
    </source>
</evidence>
<dbReference type="RefSeq" id="WP_023369109.1">
    <property type="nucleotide sequence ID" value="NZ_CECR01000031.1"/>
</dbReference>
<dbReference type="PROSITE" id="PS00296">
    <property type="entry name" value="CHAPERONINS_CPN60"/>
    <property type="match status" value="1"/>
</dbReference>
<dbReference type="InterPro" id="IPR002423">
    <property type="entry name" value="Cpn60/GroEL/TCP-1"/>
</dbReference>
<dbReference type="Gene3D" id="3.30.260.10">
    <property type="entry name" value="TCP-1-like chaperonin intermediate domain"/>
    <property type="match status" value="1"/>
</dbReference>
<accession>A0A822VDM4</accession>
<protein>
    <recommendedName>
        <fullName evidence="6">Chaperonin GroEL</fullName>
        <ecNumber evidence="6">5.6.1.7</ecNumber>
    </recommendedName>
    <alternativeName>
        <fullName evidence="6">60 kDa chaperonin</fullName>
    </alternativeName>
    <alternativeName>
        <fullName evidence="6">Chaperonin-60</fullName>
        <shortName evidence="6">Cpn60</shortName>
    </alternativeName>
</protein>
<dbReference type="NCBIfam" id="NF009489">
    <property type="entry name" value="PRK12851.1"/>
    <property type="match status" value="1"/>
</dbReference>
<dbReference type="Pfam" id="PF00118">
    <property type="entry name" value="Cpn60_TCP1"/>
    <property type="match status" value="1"/>
</dbReference>
<comment type="subcellular location">
    <subcellularLocation>
        <location evidence="6">Cytoplasm</location>
    </subcellularLocation>
</comment>
<keyword evidence="4 6" id="KW-0143">Chaperone</keyword>
<evidence type="ECO:0000256" key="7">
    <source>
        <dbReference type="RuleBase" id="RU000418"/>
    </source>
</evidence>
<proteinExistence type="inferred from homology"/>
<feature type="binding site" evidence="6">
    <location>
        <begin position="29"/>
        <end position="32"/>
    </location>
    <ligand>
        <name>ATP</name>
        <dbReference type="ChEBI" id="CHEBI:30616"/>
    </ligand>
</feature>
<dbReference type="NCBIfam" id="NF009488">
    <property type="entry name" value="PRK12850.1"/>
    <property type="match status" value="1"/>
</dbReference>
<dbReference type="FunFam" id="3.50.7.10:FF:000001">
    <property type="entry name" value="60 kDa chaperonin"/>
    <property type="match status" value="1"/>
</dbReference>
<comment type="function">
    <text evidence="6 8">Together with its co-chaperonin GroES, plays an essential role in assisting protein folding. The GroEL-GroES system forms a nano-cage that allows encapsulation of the non-native substrate proteins and provides a physical environment optimized to promote and accelerate protein folding.</text>
</comment>
<dbReference type="PANTHER" id="PTHR45633">
    <property type="entry name" value="60 KDA HEAT SHOCK PROTEIN, MITOCHONDRIAL"/>
    <property type="match status" value="1"/>
</dbReference>
<dbReference type="GO" id="GO:0051082">
    <property type="term" value="F:unfolded protein binding"/>
    <property type="evidence" value="ECO:0007669"/>
    <property type="project" value="UniProtKB-UniRule"/>
</dbReference>
<keyword evidence="6" id="KW-0963">Cytoplasm</keyword>
<dbReference type="EC" id="5.6.1.7" evidence="6"/>
<gene>
    <name evidence="6 9" type="primary">groEL</name>
    <name evidence="6" type="synonym">groL</name>
    <name evidence="9" type="ORF">ERS132356_00491</name>
</gene>
<evidence type="ECO:0000256" key="3">
    <source>
        <dbReference type="ARBA" id="ARBA00022840"/>
    </source>
</evidence>
<evidence type="ECO:0000256" key="8">
    <source>
        <dbReference type="RuleBase" id="RU000419"/>
    </source>
</evidence>
<dbReference type="PRINTS" id="PR00298">
    <property type="entry name" value="CHAPERONIN60"/>
</dbReference>
<feature type="binding site" evidence="6">
    <location>
        <position position="413"/>
    </location>
    <ligand>
        <name>ATP</name>
        <dbReference type="ChEBI" id="CHEBI:30616"/>
    </ligand>
</feature>
<dbReference type="GO" id="GO:0005524">
    <property type="term" value="F:ATP binding"/>
    <property type="evidence" value="ECO:0007669"/>
    <property type="project" value="UniProtKB-UniRule"/>
</dbReference>
<comment type="similarity">
    <text evidence="1 6 7">Belongs to the chaperonin (HSP60) family.</text>
</comment>
<evidence type="ECO:0000313" key="9">
    <source>
        <dbReference type="EMBL" id="CYT79235.1"/>
    </source>
</evidence>
<dbReference type="FunFam" id="1.10.560.10:FF:000001">
    <property type="entry name" value="60 kDa chaperonin"/>
    <property type="match status" value="1"/>
</dbReference>
<dbReference type="GO" id="GO:0042026">
    <property type="term" value="P:protein refolding"/>
    <property type="evidence" value="ECO:0007669"/>
    <property type="project" value="UniProtKB-UniRule"/>
</dbReference>
<comment type="subunit">
    <text evidence="6 8">Forms a cylinder of 14 subunits composed of two heptameric rings stacked back-to-back. Interacts with the co-chaperonin GroES.</text>
</comment>
<dbReference type="GO" id="GO:0005737">
    <property type="term" value="C:cytoplasm"/>
    <property type="evidence" value="ECO:0007669"/>
    <property type="project" value="UniProtKB-SubCell"/>
</dbReference>
<name>A0A822VDM4_STRSU</name>
<dbReference type="CDD" id="cd03344">
    <property type="entry name" value="GroEL"/>
    <property type="match status" value="1"/>
</dbReference>
<dbReference type="AlphaFoldDB" id="A0A822VDM4"/>
<feature type="binding site" evidence="6">
    <location>
        <begin position="86"/>
        <end position="90"/>
    </location>
    <ligand>
        <name>ATP</name>
        <dbReference type="ChEBI" id="CHEBI:30616"/>
    </ligand>
</feature>
<dbReference type="GO" id="GO:0016853">
    <property type="term" value="F:isomerase activity"/>
    <property type="evidence" value="ECO:0007669"/>
    <property type="project" value="UniProtKB-KW"/>
</dbReference>
<dbReference type="NCBIfam" id="TIGR02348">
    <property type="entry name" value="GroEL"/>
    <property type="match status" value="1"/>
</dbReference>
<evidence type="ECO:0000256" key="4">
    <source>
        <dbReference type="ARBA" id="ARBA00023186"/>
    </source>
</evidence>
<keyword evidence="2 6" id="KW-0547">Nucleotide-binding</keyword>
<evidence type="ECO:0000256" key="1">
    <source>
        <dbReference type="ARBA" id="ARBA00006607"/>
    </source>
</evidence>
<dbReference type="GO" id="GO:0140662">
    <property type="term" value="F:ATP-dependent protein folding chaperone"/>
    <property type="evidence" value="ECO:0007669"/>
    <property type="project" value="InterPro"/>
</dbReference>
<dbReference type="InterPro" id="IPR018370">
    <property type="entry name" value="Chaperonin_Cpn60_CS"/>
</dbReference>